<organism evidence="2 3">
    <name type="scientific">Actinoplanes octamycinicus</name>
    <dbReference type="NCBI Taxonomy" id="135948"/>
    <lineage>
        <taxon>Bacteria</taxon>
        <taxon>Bacillati</taxon>
        <taxon>Actinomycetota</taxon>
        <taxon>Actinomycetes</taxon>
        <taxon>Micromonosporales</taxon>
        <taxon>Micromonosporaceae</taxon>
        <taxon>Actinoplanes</taxon>
    </lineage>
</organism>
<accession>A0A7W7GZQ2</accession>
<evidence type="ECO:0000256" key="1">
    <source>
        <dbReference type="SAM" id="Phobius"/>
    </source>
</evidence>
<name>A0A7W7GZQ2_9ACTN</name>
<dbReference type="EMBL" id="JACHNB010000001">
    <property type="protein sequence ID" value="MBB4741295.1"/>
    <property type="molecule type" value="Genomic_DNA"/>
</dbReference>
<keyword evidence="1" id="KW-1133">Transmembrane helix</keyword>
<protein>
    <recommendedName>
        <fullName evidence="4">PH (Pleckstrin Homology) domain-containing protein</fullName>
    </recommendedName>
</protein>
<feature type="transmembrane region" description="Helical" evidence="1">
    <location>
        <begin position="58"/>
        <end position="79"/>
    </location>
</feature>
<dbReference type="AlphaFoldDB" id="A0A7W7GZQ2"/>
<keyword evidence="1" id="KW-0812">Transmembrane</keyword>
<keyword evidence="1" id="KW-0472">Membrane</keyword>
<gene>
    <name evidence="2" type="ORF">BJY16_004754</name>
</gene>
<dbReference type="RefSeq" id="WP_185041797.1">
    <property type="nucleotide sequence ID" value="NZ_BAABFG010000005.1"/>
</dbReference>
<keyword evidence="3" id="KW-1185">Reference proteome</keyword>
<comment type="caution">
    <text evidence="2">The sequence shown here is derived from an EMBL/GenBank/DDBJ whole genome shotgun (WGS) entry which is preliminary data.</text>
</comment>
<proteinExistence type="predicted"/>
<evidence type="ECO:0000313" key="3">
    <source>
        <dbReference type="Proteomes" id="UP000546162"/>
    </source>
</evidence>
<evidence type="ECO:0008006" key="4">
    <source>
        <dbReference type="Google" id="ProtNLM"/>
    </source>
</evidence>
<feature type="transmembrane region" description="Helical" evidence="1">
    <location>
        <begin position="33"/>
        <end position="52"/>
    </location>
</feature>
<evidence type="ECO:0000313" key="2">
    <source>
        <dbReference type="EMBL" id="MBB4741295.1"/>
    </source>
</evidence>
<reference evidence="2 3" key="1">
    <citation type="submission" date="2020-08" db="EMBL/GenBank/DDBJ databases">
        <title>Sequencing the genomes of 1000 actinobacteria strains.</title>
        <authorList>
            <person name="Klenk H.-P."/>
        </authorList>
    </citation>
    <scope>NUCLEOTIDE SEQUENCE [LARGE SCALE GENOMIC DNA]</scope>
    <source>
        <strain evidence="2 3">DSM 45809</strain>
    </source>
</reference>
<dbReference type="Proteomes" id="UP000546162">
    <property type="component" value="Unassembled WGS sequence"/>
</dbReference>
<sequence>METPADVSSLAYSRGLGHQVADRSLPSPLKAGGSWLAVAAVSLLLLFLASLGHDTDGIVYGLLRLVGLFFCFLMVYSLAMGIRIFIQGAQSFHVFTGGFVHVRNNRAQAFTWAEIAECKPLLRKGQLVNYQLVPRGRKPINIPVILVDNRDAFLDNLMGLLHRHGIPVT</sequence>